<dbReference type="PANTHER" id="PTHR36932:SF1">
    <property type="entry name" value="CAPSULAR POLYSACCHARIDE BIOSYNTHESIS PROTEIN"/>
    <property type="match status" value="1"/>
</dbReference>
<evidence type="ECO:0000313" key="2">
    <source>
        <dbReference type="Proteomes" id="UP000186705"/>
    </source>
</evidence>
<dbReference type="Gene3D" id="3.40.50.12780">
    <property type="entry name" value="N-terminal domain of ligase-like"/>
    <property type="match status" value="1"/>
</dbReference>
<dbReference type="InterPro" id="IPR053158">
    <property type="entry name" value="CapK_Type1_Caps_Biosynth"/>
</dbReference>
<dbReference type="SUPFAM" id="SSF56801">
    <property type="entry name" value="Acetyl-CoA synthetase-like"/>
    <property type="match status" value="1"/>
</dbReference>
<evidence type="ECO:0000313" key="1">
    <source>
        <dbReference type="EMBL" id="OLU45391.1"/>
    </source>
</evidence>
<dbReference type="RefSeq" id="WP_076341875.1">
    <property type="nucleotide sequence ID" value="NZ_CAPDDE010000035.1"/>
</dbReference>
<dbReference type="GeneID" id="78276027"/>
<name>A0A1U7NLF3_9FIRM</name>
<protein>
    <submittedName>
        <fullName evidence="1">AMP-dependent synthetase</fullName>
    </submittedName>
</protein>
<comment type="caution">
    <text evidence="1">The sequence shown here is derived from an EMBL/GenBank/DDBJ whole genome shotgun (WGS) entry which is preliminary data.</text>
</comment>
<gene>
    <name evidence="1" type="ORF">BO225_08755</name>
</gene>
<dbReference type="OrthoDB" id="580775at2"/>
<dbReference type="STRING" id="1862672.BO225_08755"/>
<sequence>MKQIGLLRALALTRKANKMSNQERIALQQRRLKELIAYARKNSSYFSKLYKGIDKDCPLSEYPTTNKADMAKHFDEWFTDRSITRDIVDSFMSDLSNVGKKLNGKYLVYTTSGSTGTPCIVLYDDTTINVSSAIGVLRSFARKEDMRLFMQSGGKALALFADNGFYLGSGSGKYQLRKMPWKKRKMKALDVRKSNSEIIALLNAYQPSMIGCYPSAMEILAAKQEKGNLHIRPAMIMTGGEKLNDDVREYLSKVFGCYVQTNYSCTKGGTVACECTERHFHINDDWIIVEAVDENNQPVPFGTQSAKVLLTNLANKICPIIRFEITDRIILHKEPCACGNSRPWLTLEGRTDDILVFGNGIKFAPLPLYAILKEVQGIERFQLIQHVNDRLELWLIAKNKQEQFAKAKQAIEAHLRQNGVDAKIYLSNSDPSADPISGKFKHVVAKKS</sequence>
<dbReference type="PANTHER" id="PTHR36932">
    <property type="entry name" value="CAPSULAR POLYSACCHARIDE BIOSYNTHESIS PROTEIN"/>
    <property type="match status" value="1"/>
</dbReference>
<keyword evidence="2" id="KW-1185">Reference proteome</keyword>
<dbReference type="Proteomes" id="UP000186705">
    <property type="component" value="Unassembled WGS sequence"/>
</dbReference>
<proteinExistence type="predicted"/>
<accession>A0A1U7NLF3</accession>
<organism evidence="1 2">
    <name type="scientific">Dubosiella newyorkensis</name>
    <dbReference type="NCBI Taxonomy" id="1862672"/>
    <lineage>
        <taxon>Bacteria</taxon>
        <taxon>Bacillati</taxon>
        <taxon>Bacillota</taxon>
        <taxon>Erysipelotrichia</taxon>
        <taxon>Erysipelotrichales</taxon>
        <taxon>Erysipelotrichaceae</taxon>
        <taxon>Dubosiella</taxon>
    </lineage>
</organism>
<reference evidence="1 2" key="1">
    <citation type="submission" date="2016-11" db="EMBL/GenBank/DDBJ databases">
        <title>Description of two novel members of the family Erysipelotrichaceae: Ileibacterium lipovorans gen. nov., sp. nov. and Dubosiella newyorkensis, gen. nov., sp. nov.</title>
        <authorList>
            <person name="Cox L.M."/>
            <person name="Sohn J."/>
            <person name="Tyrrell K.L."/>
            <person name="Citron D.M."/>
            <person name="Lawson P.A."/>
            <person name="Patel N.B."/>
            <person name="Iizumi T."/>
            <person name="Perez-Perez G.I."/>
            <person name="Goldstein E.J."/>
            <person name="Blaser M.J."/>
        </authorList>
    </citation>
    <scope>NUCLEOTIDE SEQUENCE [LARGE SCALE GENOMIC DNA]</scope>
    <source>
        <strain evidence="1 2">NYU-BL-A4</strain>
    </source>
</reference>
<dbReference type="EMBL" id="MPKA01000086">
    <property type="protein sequence ID" value="OLU45391.1"/>
    <property type="molecule type" value="Genomic_DNA"/>
</dbReference>
<dbReference type="InterPro" id="IPR042099">
    <property type="entry name" value="ANL_N_sf"/>
</dbReference>
<dbReference type="AlphaFoldDB" id="A0A1U7NLF3"/>